<protein>
    <submittedName>
        <fullName evidence="7">Uncharacterized protein</fullName>
    </submittedName>
</protein>
<feature type="region of interest" description="Disordered" evidence="6">
    <location>
        <begin position="82"/>
        <end position="118"/>
    </location>
</feature>
<keyword evidence="4" id="KW-0804">Transcription</keyword>
<dbReference type="EMBL" id="NHYD01001859">
    <property type="protein sequence ID" value="PPQ89551.1"/>
    <property type="molecule type" value="Genomic_DNA"/>
</dbReference>
<evidence type="ECO:0000256" key="1">
    <source>
        <dbReference type="ARBA" id="ARBA00004123"/>
    </source>
</evidence>
<dbReference type="GO" id="GO:0016592">
    <property type="term" value="C:mediator complex"/>
    <property type="evidence" value="ECO:0007669"/>
    <property type="project" value="InterPro"/>
</dbReference>
<dbReference type="Pfam" id="PF11571">
    <property type="entry name" value="Med27"/>
    <property type="match status" value="1"/>
</dbReference>
<evidence type="ECO:0000313" key="7">
    <source>
        <dbReference type="EMBL" id="PPQ89551.1"/>
    </source>
</evidence>
<dbReference type="Proteomes" id="UP000283269">
    <property type="component" value="Unassembled WGS sequence"/>
</dbReference>
<accession>A0A409XFN1</accession>
<evidence type="ECO:0000256" key="2">
    <source>
        <dbReference type="ARBA" id="ARBA00008048"/>
    </source>
</evidence>
<evidence type="ECO:0000256" key="4">
    <source>
        <dbReference type="ARBA" id="ARBA00023163"/>
    </source>
</evidence>
<organism evidence="7 8">
    <name type="scientific">Psilocybe cyanescens</name>
    <dbReference type="NCBI Taxonomy" id="93625"/>
    <lineage>
        <taxon>Eukaryota</taxon>
        <taxon>Fungi</taxon>
        <taxon>Dikarya</taxon>
        <taxon>Basidiomycota</taxon>
        <taxon>Agaricomycotina</taxon>
        <taxon>Agaricomycetes</taxon>
        <taxon>Agaricomycetidae</taxon>
        <taxon>Agaricales</taxon>
        <taxon>Agaricineae</taxon>
        <taxon>Strophariaceae</taxon>
        <taxon>Psilocybe</taxon>
    </lineage>
</organism>
<comment type="subcellular location">
    <subcellularLocation>
        <location evidence="1">Nucleus</location>
    </subcellularLocation>
</comment>
<dbReference type="AlphaFoldDB" id="A0A409XFN1"/>
<name>A0A409XFN1_PSICY</name>
<comment type="caution">
    <text evidence="7">The sequence shown here is derived from an EMBL/GenBank/DDBJ whole genome shotgun (WGS) entry which is preliminary data.</text>
</comment>
<evidence type="ECO:0000256" key="6">
    <source>
        <dbReference type="SAM" id="MobiDB-lite"/>
    </source>
</evidence>
<comment type="similarity">
    <text evidence="2">Belongs to the Mediator complex subunit 27 family.</text>
</comment>
<evidence type="ECO:0000256" key="3">
    <source>
        <dbReference type="ARBA" id="ARBA00023015"/>
    </source>
</evidence>
<evidence type="ECO:0000313" key="8">
    <source>
        <dbReference type="Proteomes" id="UP000283269"/>
    </source>
</evidence>
<keyword evidence="3" id="KW-0805">Transcription regulation</keyword>
<dbReference type="InParanoid" id="A0A409XFN1"/>
<dbReference type="OrthoDB" id="10261040at2759"/>
<gene>
    <name evidence="7" type="ORF">CVT25_012223</name>
</gene>
<evidence type="ECO:0000256" key="5">
    <source>
        <dbReference type="ARBA" id="ARBA00023242"/>
    </source>
</evidence>
<dbReference type="InterPro" id="IPR021627">
    <property type="entry name" value="Mediator_Med27"/>
</dbReference>
<keyword evidence="5" id="KW-0539">Nucleus</keyword>
<reference evidence="7 8" key="1">
    <citation type="journal article" date="2018" name="Evol. Lett.">
        <title>Horizontal gene cluster transfer increased hallucinogenic mushroom diversity.</title>
        <authorList>
            <person name="Reynolds H.T."/>
            <person name="Vijayakumar V."/>
            <person name="Gluck-Thaler E."/>
            <person name="Korotkin H.B."/>
            <person name="Matheny P.B."/>
            <person name="Slot J.C."/>
        </authorList>
    </citation>
    <scope>NUCLEOTIDE SEQUENCE [LARGE SCALE GENOMIC DNA]</scope>
    <source>
        <strain evidence="7 8">2631</strain>
    </source>
</reference>
<sequence length="261" mass="29515">MMISIETLQEDISRLRELKERMQRVRQVPPTLMKGTEKMGEEFAAVREIGQHVVSDDTQRALLRARDSLAEDGTDVWAVGRREKRKRTRGRSPEAYMEESRETSSSTTELPHSTEEGVRQDGLAEWARAYNSTHKNKIRIKGRTLRMTIPDVMTVYMGIGAQERVVVETIRAFGPREMTEGLGQSVYGVYRQLSQQLNSVLEEQMSLQTVVCVAEAYESVFVSRCMVCGRVVGGEGHVPGLVRRWTGRSWVVEHIGCVIGV</sequence>
<dbReference type="STRING" id="93625.A0A409XFN1"/>
<proteinExistence type="inferred from homology"/>
<keyword evidence="8" id="KW-1185">Reference proteome</keyword>